<evidence type="ECO:0000313" key="2">
    <source>
        <dbReference type="EMBL" id="OCT60387.1"/>
    </source>
</evidence>
<dbReference type="EMBL" id="CM004483">
    <property type="protein sequence ID" value="OCT60387.1"/>
    <property type="molecule type" value="Genomic_DNA"/>
</dbReference>
<sequence>MCSCPVDSNESSTRYRPRTTRVNVCVEMRWAISPYALDHLFNVAKTIDFCGSPSSKRKEKDITKDQPHKLDPMII</sequence>
<gene>
    <name evidence="2" type="ORF">XELAEV_18046406mg</name>
</gene>
<feature type="region of interest" description="Disordered" evidence="1">
    <location>
        <begin position="51"/>
        <end position="75"/>
    </location>
</feature>
<organism evidence="2 3">
    <name type="scientific">Xenopus laevis</name>
    <name type="common">African clawed frog</name>
    <dbReference type="NCBI Taxonomy" id="8355"/>
    <lineage>
        <taxon>Eukaryota</taxon>
        <taxon>Metazoa</taxon>
        <taxon>Chordata</taxon>
        <taxon>Craniata</taxon>
        <taxon>Vertebrata</taxon>
        <taxon>Euteleostomi</taxon>
        <taxon>Amphibia</taxon>
        <taxon>Batrachia</taxon>
        <taxon>Anura</taxon>
        <taxon>Pipoidea</taxon>
        <taxon>Pipidae</taxon>
        <taxon>Xenopodinae</taxon>
        <taxon>Xenopus</taxon>
        <taxon>Xenopus</taxon>
    </lineage>
</organism>
<evidence type="ECO:0000256" key="1">
    <source>
        <dbReference type="SAM" id="MobiDB-lite"/>
    </source>
</evidence>
<feature type="compositionally biased region" description="Basic and acidic residues" evidence="1">
    <location>
        <begin position="56"/>
        <end position="75"/>
    </location>
</feature>
<name>A0A974BTF2_XENLA</name>
<evidence type="ECO:0000313" key="3">
    <source>
        <dbReference type="Proteomes" id="UP000694892"/>
    </source>
</evidence>
<protein>
    <submittedName>
        <fullName evidence="2">Uncharacterized protein</fullName>
    </submittedName>
</protein>
<reference evidence="3" key="1">
    <citation type="journal article" date="2016" name="Nature">
        <title>Genome evolution in the allotetraploid frog Xenopus laevis.</title>
        <authorList>
            <person name="Session A.M."/>
            <person name="Uno Y."/>
            <person name="Kwon T."/>
            <person name="Chapman J.A."/>
            <person name="Toyoda A."/>
            <person name="Takahashi S."/>
            <person name="Fukui A."/>
            <person name="Hikosaka A."/>
            <person name="Suzuki A."/>
            <person name="Kondo M."/>
            <person name="van Heeringen S.J."/>
            <person name="Quigley I."/>
            <person name="Heinz S."/>
            <person name="Ogino H."/>
            <person name="Ochi H."/>
            <person name="Hellsten U."/>
            <person name="Lyons J.B."/>
            <person name="Simakov O."/>
            <person name="Putnam N."/>
            <person name="Stites J."/>
            <person name="Kuroki Y."/>
            <person name="Tanaka T."/>
            <person name="Michiue T."/>
            <person name="Watanabe M."/>
            <person name="Bogdanovic O."/>
            <person name="Lister R."/>
            <person name="Georgiou G."/>
            <person name="Paranjpe S.S."/>
            <person name="van Kruijsbergen I."/>
            <person name="Shu S."/>
            <person name="Carlson J."/>
            <person name="Kinoshita T."/>
            <person name="Ohta Y."/>
            <person name="Mawaribuchi S."/>
            <person name="Jenkins J."/>
            <person name="Grimwood J."/>
            <person name="Schmutz J."/>
            <person name="Mitros T."/>
            <person name="Mozaffari S.V."/>
            <person name="Suzuki Y."/>
            <person name="Haramoto Y."/>
            <person name="Yamamoto T.S."/>
            <person name="Takagi C."/>
            <person name="Heald R."/>
            <person name="Miller K."/>
            <person name="Haudenschild C."/>
            <person name="Kitzman J."/>
            <person name="Nakayama T."/>
            <person name="Izutsu Y."/>
            <person name="Robert J."/>
            <person name="Fortriede J."/>
            <person name="Burns K."/>
            <person name="Lotay V."/>
            <person name="Karimi K."/>
            <person name="Yasuoka Y."/>
            <person name="Dichmann D.S."/>
            <person name="Flajnik M.F."/>
            <person name="Houston D.W."/>
            <person name="Shendure J."/>
            <person name="DuPasquier L."/>
            <person name="Vize P.D."/>
            <person name="Zorn A.M."/>
            <person name="Ito M."/>
            <person name="Marcotte E.M."/>
            <person name="Wallingford J.B."/>
            <person name="Ito Y."/>
            <person name="Asashima M."/>
            <person name="Ueno N."/>
            <person name="Matsuda Y."/>
            <person name="Veenstra G.J."/>
            <person name="Fujiyama A."/>
            <person name="Harland R.M."/>
            <person name="Taira M."/>
            <person name="Rokhsar D.S."/>
        </authorList>
    </citation>
    <scope>NUCLEOTIDE SEQUENCE [LARGE SCALE GENOMIC DNA]</scope>
    <source>
        <strain evidence="3">J</strain>
    </source>
</reference>
<proteinExistence type="predicted"/>
<dbReference type="Proteomes" id="UP000694892">
    <property type="component" value="Chromosome 9_10S"/>
</dbReference>
<dbReference type="AlphaFoldDB" id="A0A974BTF2"/>
<accession>A0A974BTF2</accession>